<dbReference type="Proteomes" id="UP000637578">
    <property type="component" value="Unassembled WGS sequence"/>
</dbReference>
<dbReference type="Gene3D" id="1.10.10.10">
    <property type="entry name" value="Winged helix-like DNA-binding domain superfamily/Winged helix DNA-binding domain"/>
    <property type="match status" value="1"/>
</dbReference>
<name>A0A8J3FTY7_9PSEU</name>
<feature type="domain" description="HTH deoR-type" evidence="7">
    <location>
        <begin position="12"/>
        <end position="67"/>
    </location>
</feature>
<dbReference type="RefSeq" id="WP_229685948.1">
    <property type="nucleotide sequence ID" value="NZ_BMMK01000002.1"/>
</dbReference>
<evidence type="ECO:0000313" key="8">
    <source>
        <dbReference type="EMBL" id="GGM38674.1"/>
    </source>
</evidence>
<dbReference type="InterPro" id="IPR050313">
    <property type="entry name" value="Carb_Metab_HTH_regulators"/>
</dbReference>
<evidence type="ECO:0000313" key="9">
    <source>
        <dbReference type="Proteomes" id="UP000637578"/>
    </source>
</evidence>
<accession>A0A8J3FTY7</accession>
<keyword evidence="9" id="KW-1185">Reference proteome</keyword>
<comment type="function">
    <text evidence="6">Repressor of the lactose catabolism operon. Galactose-6-phosphate is the inducer.</text>
</comment>
<dbReference type="InterPro" id="IPR018356">
    <property type="entry name" value="Tscrpt_reg_HTH_DeoR_CS"/>
</dbReference>
<dbReference type="InterPro" id="IPR001034">
    <property type="entry name" value="DeoR_HTH"/>
</dbReference>
<evidence type="ECO:0000256" key="5">
    <source>
        <dbReference type="ARBA" id="ARBA00023163"/>
    </source>
</evidence>
<proteinExistence type="predicted"/>
<dbReference type="SMART" id="SM01134">
    <property type="entry name" value="DeoRC"/>
    <property type="match status" value="1"/>
</dbReference>
<evidence type="ECO:0000256" key="2">
    <source>
        <dbReference type="ARBA" id="ARBA00022491"/>
    </source>
</evidence>
<dbReference type="PANTHER" id="PTHR30363:SF4">
    <property type="entry name" value="GLYCEROL-3-PHOSPHATE REGULON REPRESSOR"/>
    <property type="match status" value="1"/>
</dbReference>
<dbReference type="PROSITE" id="PS51000">
    <property type="entry name" value="HTH_DEOR_2"/>
    <property type="match status" value="1"/>
</dbReference>
<evidence type="ECO:0000256" key="6">
    <source>
        <dbReference type="ARBA" id="ARBA00024937"/>
    </source>
</evidence>
<dbReference type="InterPro" id="IPR037171">
    <property type="entry name" value="NagB/RpiA_transferase-like"/>
</dbReference>
<reference evidence="8" key="1">
    <citation type="journal article" date="2014" name="Int. J. Syst. Evol. Microbiol.">
        <title>Complete genome sequence of Corynebacterium casei LMG S-19264T (=DSM 44701T), isolated from a smear-ripened cheese.</title>
        <authorList>
            <consortium name="US DOE Joint Genome Institute (JGI-PGF)"/>
            <person name="Walter F."/>
            <person name="Albersmeier A."/>
            <person name="Kalinowski J."/>
            <person name="Ruckert C."/>
        </authorList>
    </citation>
    <scope>NUCLEOTIDE SEQUENCE</scope>
    <source>
        <strain evidence="8">CGMCC 4.5737</strain>
    </source>
</reference>
<dbReference type="SUPFAM" id="SSF46785">
    <property type="entry name" value="Winged helix' DNA-binding domain"/>
    <property type="match status" value="1"/>
</dbReference>
<dbReference type="InterPro" id="IPR036388">
    <property type="entry name" value="WH-like_DNA-bd_sf"/>
</dbReference>
<comment type="caution">
    <text evidence="8">The sequence shown here is derived from an EMBL/GenBank/DDBJ whole genome shotgun (WGS) entry which is preliminary data.</text>
</comment>
<dbReference type="GO" id="GO:0003677">
    <property type="term" value="F:DNA binding"/>
    <property type="evidence" value="ECO:0007669"/>
    <property type="project" value="UniProtKB-KW"/>
</dbReference>
<evidence type="ECO:0000256" key="1">
    <source>
        <dbReference type="ARBA" id="ARBA00021390"/>
    </source>
</evidence>
<dbReference type="PANTHER" id="PTHR30363">
    <property type="entry name" value="HTH-TYPE TRANSCRIPTIONAL REGULATOR SRLR-RELATED"/>
    <property type="match status" value="1"/>
</dbReference>
<keyword evidence="3" id="KW-0805">Transcription regulation</keyword>
<evidence type="ECO:0000259" key="7">
    <source>
        <dbReference type="PROSITE" id="PS51000"/>
    </source>
</evidence>
<dbReference type="InterPro" id="IPR036390">
    <property type="entry name" value="WH_DNA-bd_sf"/>
</dbReference>
<evidence type="ECO:0000256" key="3">
    <source>
        <dbReference type="ARBA" id="ARBA00023015"/>
    </source>
</evidence>
<organism evidence="8 9">
    <name type="scientific">Longimycelium tulufanense</name>
    <dbReference type="NCBI Taxonomy" id="907463"/>
    <lineage>
        <taxon>Bacteria</taxon>
        <taxon>Bacillati</taxon>
        <taxon>Actinomycetota</taxon>
        <taxon>Actinomycetes</taxon>
        <taxon>Pseudonocardiales</taxon>
        <taxon>Pseudonocardiaceae</taxon>
        <taxon>Longimycelium</taxon>
    </lineage>
</organism>
<dbReference type="Pfam" id="PF00455">
    <property type="entry name" value="DeoRC"/>
    <property type="match status" value="1"/>
</dbReference>
<evidence type="ECO:0000256" key="4">
    <source>
        <dbReference type="ARBA" id="ARBA00023125"/>
    </source>
</evidence>
<protein>
    <recommendedName>
        <fullName evidence="1">Lactose phosphotransferase system repressor</fullName>
    </recommendedName>
</protein>
<dbReference type="AlphaFoldDB" id="A0A8J3FTY7"/>
<dbReference type="InterPro" id="IPR014036">
    <property type="entry name" value="DeoR-like_C"/>
</dbReference>
<dbReference type="EMBL" id="BMMK01000002">
    <property type="protein sequence ID" value="GGM38674.1"/>
    <property type="molecule type" value="Genomic_DNA"/>
</dbReference>
<gene>
    <name evidence="8" type="ORF">GCM10012275_07010</name>
</gene>
<reference evidence="8" key="2">
    <citation type="submission" date="2020-09" db="EMBL/GenBank/DDBJ databases">
        <authorList>
            <person name="Sun Q."/>
            <person name="Zhou Y."/>
        </authorList>
    </citation>
    <scope>NUCLEOTIDE SEQUENCE</scope>
    <source>
        <strain evidence="8">CGMCC 4.5737</strain>
    </source>
</reference>
<dbReference type="Pfam" id="PF08220">
    <property type="entry name" value="HTH_DeoR"/>
    <property type="match status" value="1"/>
</dbReference>
<keyword evidence="5" id="KW-0804">Transcription</keyword>
<sequence length="270" mass="29612">MTRKARPSEAAVEQRRQDILGLVLDRGELRIAELAERFDVSLMTMHRDLDDLAARHLLRKLRGRVASFPPLTVETATRFREGLRLAEKSALAAAAIGEVVPGSTVLVDDSTTNFPLAGQLTRIERLTVITNSVRVAQTVASAPEASVVFIGGRYHGEFESTSGPDTLRALASIRPDLAFVSATAITHGHLYHPVQDYALIKQEICRSAARSVLLVDHSKFGRTATYPHGDVGSFDLVVTDDRIPAEELQAIRDFGVEVRVAPVRREETNP</sequence>
<dbReference type="PROSITE" id="PS00894">
    <property type="entry name" value="HTH_DEOR_1"/>
    <property type="match status" value="1"/>
</dbReference>
<dbReference type="GO" id="GO:0003700">
    <property type="term" value="F:DNA-binding transcription factor activity"/>
    <property type="evidence" value="ECO:0007669"/>
    <property type="project" value="InterPro"/>
</dbReference>
<dbReference type="SMART" id="SM00420">
    <property type="entry name" value="HTH_DEOR"/>
    <property type="match status" value="1"/>
</dbReference>
<keyword evidence="4" id="KW-0238">DNA-binding</keyword>
<keyword evidence="2" id="KW-0678">Repressor</keyword>
<dbReference type="SUPFAM" id="SSF100950">
    <property type="entry name" value="NagB/RpiA/CoA transferase-like"/>
    <property type="match status" value="1"/>
</dbReference>